<evidence type="ECO:0008006" key="3">
    <source>
        <dbReference type="Google" id="ProtNLM"/>
    </source>
</evidence>
<dbReference type="AlphaFoldDB" id="A0A5D6VHE0"/>
<comment type="caution">
    <text evidence="1">The sequence shown here is derived from an EMBL/GenBank/DDBJ whole genome shotgun (WGS) entry which is preliminary data.</text>
</comment>
<evidence type="ECO:0000313" key="1">
    <source>
        <dbReference type="EMBL" id="TYZ14522.1"/>
    </source>
</evidence>
<keyword evidence="2" id="KW-1185">Reference proteome</keyword>
<sequence length="221" mass="26163">MVGDFWLALVDPNESDPGDFTLTPAQQVIIDSLLLFQPGVRLEAQAQLLSTLPANPRYYRRVRHLAHRPWGTPTALLPLARYQRAADRPLIRRSLGYRAGHHNSRGRRGRLALEAVQAFPHQDYYYPKLRRLFSRNLTWKYYNEDTWRWLCLALARYPRAETVQLFQQIFSTDTWRRQQLQVPLQAALLRYPSPQWQPLQEQLHLTKYDQEKVQKYLAQPE</sequence>
<organism evidence="1 2">
    <name type="scientific">Hymenobacter lutimineralis</name>
    <dbReference type="NCBI Taxonomy" id="2606448"/>
    <lineage>
        <taxon>Bacteria</taxon>
        <taxon>Pseudomonadati</taxon>
        <taxon>Bacteroidota</taxon>
        <taxon>Cytophagia</taxon>
        <taxon>Cytophagales</taxon>
        <taxon>Hymenobacteraceae</taxon>
        <taxon>Hymenobacter</taxon>
    </lineage>
</organism>
<protein>
    <recommendedName>
        <fullName evidence="3">DUF4132 domain-containing protein</fullName>
    </recommendedName>
</protein>
<dbReference type="Proteomes" id="UP000322791">
    <property type="component" value="Unassembled WGS sequence"/>
</dbReference>
<dbReference type="EMBL" id="VTHL01000001">
    <property type="protein sequence ID" value="TYZ14522.1"/>
    <property type="molecule type" value="Genomic_DNA"/>
</dbReference>
<name>A0A5D6VHE0_9BACT</name>
<dbReference type="RefSeq" id="WP_149069304.1">
    <property type="nucleotide sequence ID" value="NZ_VTHL01000001.1"/>
</dbReference>
<gene>
    <name evidence="1" type="ORF">FY528_01990</name>
</gene>
<reference evidence="1 2" key="1">
    <citation type="submission" date="2019-08" db="EMBL/GenBank/DDBJ databases">
        <authorList>
            <person name="Seo M.-J."/>
        </authorList>
    </citation>
    <scope>NUCLEOTIDE SEQUENCE [LARGE SCALE GENOMIC DNA]</scope>
    <source>
        <strain evidence="1 2">KIGAM108</strain>
    </source>
</reference>
<accession>A0A5D6VHE0</accession>
<evidence type="ECO:0000313" key="2">
    <source>
        <dbReference type="Proteomes" id="UP000322791"/>
    </source>
</evidence>
<proteinExistence type="predicted"/>